<evidence type="ECO:0000256" key="2">
    <source>
        <dbReference type="SAM" id="Phobius"/>
    </source>
</evidence>
<evidence type="ECO:0000256" key="1">
    <source>
        <dbReference type="SAM" id="MobiDB-lite"/>
    </source>
</evidence>
<dbReference type="CDD" id="cd08545">
    <property type="entry name" value="YcnI_like"/>
    <property type="match status" value="1"/>
</dbReference>
<feature type="region of interest" description="Disordered" evidence="1">
    <location>
        <begin position="142"/>
        <end position="187"/>
    </location>
</feature>
<dbReference type="InterPro" id="IPR038507">
    <property type="entry name" value="YcnI-like_sf"/>
</dbReference>
<dbReference type="InterPro" id="IPR006311">
    <property type="entry name" value="TAT_signal"/>
</dbReference>
<feature type="signal peptide" evidence="3">
    <location>
        <begin position="1"/>
        <end position="29"/>
    </location>
</feature>
<evidence type="ECO:0000256" key="3">
    <source>
        <dbReference type="SAM" id="SignalP"/>
    </source>
</evidence>
<accession>A0ABW7X9T4</accession>
<reference evidence="5 6" key="1">
    <citation type="submission" date="2024-10" db="EMBL/GenBank/DDBJ databases">
        <title>The Natural Products Discovery Center: Release of the First 8490 Sequenced Strains for Exploring Actinobacteria Biosynthetic Diversity.</title>
        <authorList>
            <person name="Kalkreuter E."/>
            <person name="Kautsar S.A."/>
            <person name="Yang D."/>
            <person name="Bader C.D."/>
            <person name="Teijaro C.N."/>
            <person name="Fluegel L."/>
            <person name="Davis C.M."/>
            <person name="Simpson J.R."/>
            <person name="Lauterbach L."/>
            <person name="Steele A.D."/>
            <person name="Gui C."/>
            <person name="Meng S."/>
            <person name="Li G."/>
            <person name="Viehrig K."/>
            <person name="Ye F."/>
            <person name="Su P."/>
            <person name="Kiefer A.F."/>
            <person name="Nichols A."/>
            <person name="Cepeda A.J."/>
            <person name="Yan W."/>
            <person name="Fan B."/>
            <person name="Jiang Y."/>
            <person name="Adhikari A."/>
            <person name="Zheng C.-J."/>
            <person name="Schuster L."/>
            <person name="Cowan T.M."/>
            <person name="Smanski M.J."/>
            <person name="Chevrette M.G."/>
            <person name="De Carvalho L.P.S."/>
            <person name="Shen B."/>
        </authorList>
    </citation>
    <scope>NUCLEOTIDE SEQUENCE [LARGE SCALE GENOMIC DNA]</scope>
    <source>
        <strain evidence="5 6">NPDC019275</strain>
    </source>
</reference>
<keyword evidence="3" id="KW-0732">Signal</keyword>
<feature type="domain" description="YncI copper-binding" evidence="4">
    <location>
        <begin position="30"/>
        <end position="161"/>
    </location>
</feature>
<proteinExistence type="predicted"/>
<organism evidence="5 6">
    <name type="scientific">Nocardia xishanensis</name>
    <dbReference type="NCBI Taxonomy" id="238964"/>
    <lineage>
        <taxon>Bacteria</taxon>
        <taxon>Bacillati</taxon>
        <taxon>Actinomycetota</taxon>
        <taxon>Actinomycetes</taxon>
        <taxon>Mycobacteriales</taxon>
        <taxon>Nocardiaceae</taxon>
        <taxon>Nocardia</taxon>
    </lineage>
</organism>
<dbReference type="RefSeq" id="WP_357410632.1">
    <property type="nucleotide sequence ID" value="NZ_JBEYCD010000021.1"/>
</dbReference>
<name>A0ABW7X9T4_9NOCA</name>
<dbReference type="InterPro" id="IPR012533">
    <property type="entry name" value="YcnI-copper_dom"/>
</dbReference>
<keyword evidence="2" id="KW-0472">Membrane</keyword>
<keyword evidence="6" id="KW-1185">Reference proteome</keyword>
<evidence type="ECO:0000313" key="5">
    <source>
        <dbReference type="EMBL" id="MFI2477881.1"/>
    </source>
</evidence>
<sequence>MSGSTFTRSAVVAAAAALAVAGATGTAFAHVTVSASDASKGGSAVLVFRVPNESASGSPTVGLGVEISGVTTVDTETVPGWKAVVNKDSGRGVTTVTWTADPGTGIAAGQFEQFSVLANGLPDKDEMIMPATQTYADGQVVRWDQNPGDGEPEYPAPSLTLHDGQSAGAHDHGDIQATAPEEAESSKDTAARWLGALGLALGALAVLAVIGIGVRGRH</sequence>
<gene>
    <name evidence="5" type="ORF">ACH49W_31345</name>
</gene>
<evidence type="ECO:0000313" key="6">
    <source>
        <dbReference type="Proteomes" id="UP001611415"/>
    </source>
</evidence>
<feature type="transmembrane region" description="Helical" evidence="2">
    <location>
        <begin position="193"/>
        <end position="214"/>
    </location>
</feature>
<evidence type="ECO:0000259" key="4">
    <source>
        <dbReference type="Pfam" id="PF07987"/>
    </source>
</evidence>
<keyword evidence="2" id="KW-0812">Transmembrane</keyword>
<comment type="caution">
    <text evidence="5">The sequence shown here is derived from an EMBL/GenBank/DDBJ whole genome shotgun (WGS) entry which is preliminary data.</text>
</comment>
<protein>
    <submittedName>
        <fullName evidence="5">YcnI family protein</fullName>
    </submittedName>
</protein>
<feature type="chain" id="PRO_5045341285" evidence="3">
    <location>
        <begin position="30"/>
        <end position="218"/>
    </location>
</feature>
<dbReference type="PROSITE" id="PS51318">
    <property type="entry name" value="TAT"/>
    <property type="match status" value="1"/>
</dbReference>
<dbReference type="Gene3D" id="2.60.40.2230">
    <property type="entry name" value="Uncharacterised protein YcnI-like PF07987, DUF1775"/>
    <property type="match status" value="1"/>
</dbReference>
<dbReference type="Proteomes" id="UP001611415">
    <property type="component" value="Unassembled WGS sequence"/>
</dbReference>
<dbReference type="EMBL" id="JBIRYO010000030">
    <property type="protein sequence ID" value="MFI2477881.1"/>
    <property type="molecule type" value="Genomic_DNA"/>
</dbReference>
<dbReference type="Pfam" id="PF07987">
    <property type="entry name" value="DUF1775"/>
    <property type="match status" value="1"/>
</dbReference>
<keyword evidence="2" id="KW-1133">Transmembrane helix</keyword>